<dbReference type="Pfam" id="PF05088">
    <property type="entry name" value="Bac_GDH_CD"/>
    <property type="match status" value="1"/>
</dbReference>
<dbReference type="InterPro" id="IPR049064">
    <property type="entry name" value="NAD_Glu_DH_ACT3"/>
</dbReference>
<evidence type="ECO:0000313" key="6">
    <source>
        <dbReference type="Proteomes" id="UP000004870"/>
    </source>
</evidence>
<name>C8NCN3_CARH6</name>
<dbReference type="HOGENOM" id="CLU_003404_2_0_6"/>
<keyword evidence="1 5" id="KW-0560">Oxidoreductase</keyword>
<dbReference type="InterPro" id="IPR046346">
    <property type="entry name" value="Aminoacid_DH-like_N_sf"/>
</dbReference>
<dbReference type="AlphaFoldDB" id="C8NCN3"/>
<comment type="caution">
    <text evidence="5">The sequence shown here is derived from an EMBL/GenBank/DDBJ whole genome shotgun (WGS) entry which is preliminary data.</text>
</comment>
<accession>C8NCN3</accession>
<evidence type="ECO:0000256" key="1">
    <source>
        <dbReference type="ARBA" id="ARBA00023002"/>
    </source>
</evidence>
<dbReference type="Gene3D" id="3.40.50.720">
    <property type="entry name" value="NAD(P)-binding Rossmann-like Domain"/>
    <property type="match status" value="1"/>
</dbReference>
<dbReference type="InterPro" id="IPR036291">
    <property type="entry name" value="NAD(P)-bd_dom_sf"/>
</dbReference>
<dbReference type="Pfam" id="PF21078">
    <property type="entry name" value="GDH_HM3"/>
    <property type="match status" value="1"/>
</dbReference>
<evidence type="ECO:0000259" key="3">
    <source>
        <dbReference type="Pfam" id="PF21074"/>
    </source>
</evidence>
<dbReference type="InterPro" id="IPR028971">
    <property type="entry name" value="NAD-GDH_cat"/>
</dbReference>
<dbReference type="Proteomes" id="UP000004870">
    <property type="component" value="Unassembled WGS sequence"/>
</dbReference>
<dbReference type="Pfam" id="PF21074">
    <property type="entry name" value="GDH_C"/>
    <property type="match status" value="1"/>
</dbReference>
<dbReference type="SUPFAM" id="SSF53223">
    <property type="entry name" value="Aminoacid dehydrogenase-like, N-terminal domain"/>
    <property type="match status" value="1"/>
</dbReference>
<dbReference type="EMBL" id="ACKY01000118">
    <property type="protein sequence ID" value="EEV87619.1"/>
    <property type="molecule type" value="Genomic_DNA"/>
</dbReference>
<dbReference type="OrthoDB" id="9758052at2"/>
<organism evidence="5 6">
    <name type="scientific">Cardiobacterium hominis (strain ATCC 15826 / DSM 8339 / NCTC 10426 / 6573)</name>
    <dbReference type="NCBI Taxonomy" id="638300"/>
    <lineage>
        <taxon>Bacteria</taxon>
        <taxon>Pseudomonadati</taxon>
        <taxon>Pseudomonadota</taxon>
        <taxon>Gammaproteobacteria</taxon>
        <taxon>Cardiobacteriales</taxon>
        <taxon>Cardiobacteriaceae</taxon>
        <taxon>Cardiobacterium</taxon>
    </lineage>
</organism>
<evidence type="ECO:0000313" key="5">
    <source>
        <dbReference type="EMBL" id="EEV87619.1"/>
    </source>
</evidence>
<feature type="domain" description="NAD-glutamate dehydrogenase ACT3" evidence="4">
    <location>
        <begin position="78"/>
        <end position="136"/>
    </location>
</feature>
<dbReference type="SUPFAM" id="SSF51735">
    <property type="entry name" value="NAD(P)-binding Rossmann-fold domains"/>
    <property type="match status" value="1"/>
</dbReference>
<dbReference type="Pfam" id="PF21077">
    <property type="entry name" value="GDH_ACT3"/>
    <property type="match status" value="1"/>
</dbReference>
<dbReference type="PANTHER" id="PTHR43403:SF1">
    <property type="entry name" value="NAD-SPECIFIC GLUTAMATE DEHYDROGENASE"/>
    <property type="match status" value="1"/>
</dbReference>
<sequence length="1012" mass="111311">MNMATGQKPHTDIHARLQSLGDWSARFAQTPDAAALAPFAEAFSLAYRDAFPPEDGIADAQTLQALPAEPPLALKLARGTDARQLQLKLYGRGQPASLSRVLPLLENIGFTVESVQPYAIAPDYWLQQYTLTLPAAIAPEAVESRLADAFRRIWTGTTDSDRLNALLLVTTLDIGEIAVLRALGKYMMQAGAPYNYEQICAALNANPDAAAALIAAFHAKMRQQAGDATAAFSELQNRLQQVQSAEHEAILRWYFDLLTALLRTNYYQKDADGQPKNRLAFKFAARDIPGLPKPKPLYEIWVYSPKVEGVHLRGGKVARGGLRWSDRHADFRTEVLGLVKAQMVKNAIIVPVGSKGGFVVKNPPADRDAFMEAGKACYRTFIRGLLDLTDNLVEGKIVPPADTVRHDEDDPYLVVAADKGTAKFSDIANQIAAEYRFWLGDAFASGGSAGYDHKGIGITARGAWESVKRHFRLLGKNIQQDDTFTAIGIGDMSGDVFGNGMLLSANTRLLAAFNHLHIFIDPNPDPAASLAERERLFRLPRSTWADYNPALISQGGGVFARSDKTIAISPEMKAAFDIQEDSLPPTELISRLLKAPVDLIWNGGIGTYIKASDESHAQVGDRANDALRINGCDVRAKIIGEGGNLGMTQRGRIEAAQNGVRLNTDAIDNSGGVNCSDHEVNIKILLNQAIEAGELDLAARNALLAEMTDSVAAHVLRQNYLQPQTLSLALARRENLDDYARLMQQLEAEDRLDRAIENLPDDASLGKRRDASDNLTAPELAVLLAYSKMWLYDHLLASNLPDAPYHQQNLRHYFPAQLAEKYSKYMATHRLHREITSTWLTNDLVNRLGIAATWRASQASGDLPALVNYYTIARETSDAEALWQEIEAQDNRVPATLQIELELRLRDHLERSIEALAHHGVSGDDLEATISQLQKRITALLATAHAQRGQSRPRDKAAWQNLGLPEALAARLAALPLQYEALNAVLAAQDDTRLEEDWQQILTRLAGQGMFQ</sequence>
<gene>
    <name evidence="5" type="ORF">HMPREF0198_2261</name>
</gene>
<evidence type="ECO:0000259" key="2">
    <source>
        <dbReference type="Pfam" id="PF05088"/>
    </source>
</evidence>
<feature type="domain" description="NAD-glutamate dehydrogenase catalytic" evidence="2">
    <location>
        <begin position="235"/>
        <end position="728"/>
    </location>
</feature>
<dbReference type="InterPro" id="IPR007780">
    <property type="entry name" value="NAD_Glu_DH_bac"/>
</dbReference>
<dbReference type="InterPro" id="IPR049056">
    <property type="entry name" value="NAD_Glu_DH_HM3"/>
</dbReference>
<dbReference type="GO" id="GO:0004069">
    <property type="term" value="F:L-aspartate:2-oxoglutarate aminotransferase activity"/>
    <property type="evidence" value="ECO:0007669"/>
    <property type="project" value="InterPro"/>
</dbReference>
<dbReference type="STRING" id="2718.CHUV0807_2259"/>
<proteinExistence type="predicted"/>
<dbReference type="PANTHER" id="PTHR43403">
    <property type="entry name" value="NAD-SPECIFIC GLUTAMATE DEHYDROGENASE"/>
    <property type="match status" value="1"/>
</dbReference>
<dbReference type="InterPro" id="IPR048381">
    <property type="entry name" value="GDH_C"/>
</dbReference>
<dbReference type="GO" id="GO:0006538">
    <property type="term" value="P:L-glutamate catabolic process"/>
    <property type="evidence" value="ECO:0007669"/>
    <property type="project" value="InterPro"/>
</dbReference>
<feature type="domain" description="NAD-specific glutamate dehydrogenase C-terminal" evidence="3">
    <location>
        <begin position="774"/>
        <end position="995"/>
    </location>
</feature>
<reference evidence="5 6" key="1">
    <citation type="submission" date="2009-08" db="EMBL/GenBank/DDBJ databases">
        <authorList>
            <person name="Qin X."/>
            <person name="Bachman B."/>
            <person name="Battles P."/>
            <person name="Bell A."/>
            <person name="Bess C."/>
            <person name="Bickham C."/>
            <person name="Chaboub L."/>
            <person name="Chen D."/>
            <person name="Coyle M."/>
            <person name="Deiros D.R."/>
            <person name="Dinh H."/>
            <person name="Forbes L."/>
            <person name="Fowler G."/>
            <person name="Francisco L."/>
            <person name="Fu Q."/>
            <person name="Gubbala S."/>
            <person name="Hale W."/>
            <person name="Han Y."/>
            <person name="Hemphill L."/>
            <person name="Highlander S.K."/>
            <person name="Hirani K."/>
            <person name="Hogues M."/>
            <person name="Jackson L."/>
            <person name="Jakkamsetti A."/>
            <person name="Javaid M."/>
            <person name="Jiang H."/>
            <person name="Korchina V."/>
            <person name="Kovar C."/>
            <person name="Lara F."/>
            <person name="Lee S."/>
            <person name="Mata R."/>
            <person name="Mathew T."/>
            <person name="Moen C."/>
            <person name="Morales K."/>
            <person name="Munidasa M."/>
            <person name="Nazareth L."/>
            <person name="Ngo R."/>
            <person name="Nguyen L."/>
            <person name="Okwuonu G."/>
            <person name="Ongeri F."/>
            <person name="Patil S."/>
            <person name="Petrosino J."/>
            <person name="Pham C."/>
            <person name="Pham P."/>
            <person name="Pu L.-L."/>
            <person name="Puazo M."/>
            <person name="Raj R."/>
            <person name="Reid J."/>
            <person name="Rouhana J."/>
            <person name="Saada N."/>
            <person name="Shang Y."/>
            <person name="Simmons D."/>
            <person name="Thornton R."/>
            <person name="Warren J."/>
            <person name="Weissenberger G."/>
            <person name="Zhang J."/>
            <person name="Zhang L."/>
            <person name="Zhou C."/>
            <person name="Zhu D."/>
            <person name="Muzny D."/>
            <person name="Worley K."/>
            <person name="Gibbs R."/>
        </authorList>
    </citation>
    <scope>NUCLEOTIDE SEQUENCE [LARGE SCALE GENOMIC DNA]</scope>
    <source>
        <strain evidence="6">ATCC 15826 / DSM 8339 / NCTC 10426 / 6573</strain>
    </source>
</reference>
<dbReference type="GO" id="GO:0004352">
    <property type="term" value="F:glutamate dehydrogenase (NAD+) activity"/>
    <property type="evidence" value="ECO:0007669"/>
    <property type="project" value="UniProtKB-EC"/>
</dbReference>
<protein>
    <submittedName>
        <fullName evidence="5">Bacterial NAD-glutamate dehydrogenase</fullName>
        <ecNumber evidence="5">1.4.1.2</ecNumber>
    </submittedName>
</protein>
<dbReference type="EC" id="1.4.1.2" evidence="5"/>
<evidence type="ECO:0000259" key="4">
    <source>
        <dbReference type="Pfam" id="PF21077"/>
    </source>
</evidence>
<keyword evidence="6" id="KW-1185">Reference proteome</keyword>